<sequence length="225" mass="24934">MEVVDLSQVLWSDMPVYHGDAQFQCTSTFLLPGGITTQYIGCSSHHGTHIDAPYHFFEDGETVEQLPLSDFIGPVIVVDVTDKAPRQRIMWSDIEHYEERIRLGASQGALVFFRTGWSKYWLSQEYSGHPFLDKGIAEKLIEFGIQAMGIDTFSPDETPVYDLGGTTKDYGVHQTFLGAGAIIAENLTNLEAIQDGDWTVCLAPLKILGCDASPVRAMAWKRGTA</sequence>
<evidence type="ECO:0000256" key="1">
    <source>
        <dbReference type="ARBA" id="ARBA00007865"/>
    </source>
</evidence>
<evidence type="ECO:0000313" key="3">
    <source>
        <dbReference type="Proteomes" id="UP000186601"/>
    </source>
</evidence>
<comment type="similarity">
    <text evidence="1">Belongs to the Cyclase 1 superfamily.</text>
</comment>
<dbReference type="SUPFAM" id="SSF102198">
    <property type="entry name" value="Putative cyclase"/>
    <property type="match status" value="1"/>
</dbReference>
<dbReference type="Gene3D" id="3.50.30.50">
    <property type="entry name" value="Putative cyclase"/>
    <property type="match status" value="1"/>
</dbReference>
<protein>
    <recommendedName>
        <fullName evidence="4">Cyclase</fullName>
    </recommendedName>
</protein>
<keyword evidence="3" id="KW-1185">Reference proteome</keyword>
<evidence type="ECO:0000313" key="2">
    <source>
        <dbReference type="EMBL" id="PSR76110.1"/>
    </source>
</evidence>
<dbReference type="InterPro" id="IPR037175">
    <property type="entry name" value="KFase_sf"/>
</dbReference>
<dbReference type="Proteomes" id="UP000186601">
    <property type="component" value="Unassembled WGS sequence"/>
</dbReference>
<dbReference type="PANTHER" id="PTHR31118:SF32">
    <property type="entry name" value="KYNURENINE FORMAMIDASE"/>
    <property type="match status" value="1"/>
</dbReference>
<organism evidence="2 3">
    <name type="scientific">Hermanssonia centrifuga</name>
    <dbReference type="NCBI Taxonomy" id="98765"/>
    <lineage>
        <taxon>Eukaryota</taxon>
        <taxon>Fungi</taxon>
        <taxon>Dikarya</taxon>
        <taxon>Basidiomycota</taxon>
        <taxon>Agaricomycotina</taxon>
        <taxon>Agaricomycetes</taxon>
        <taxon>Polyporales</taxon>
        <taxon>Meruliaceae</taxon>
        <taxon>Hermanssonia</taxon>
    </lineage>
</organism>
<name>A0A2R6NSZ3_9APHY</name>
<dbReference type="GO" id="GO:0019441">
    <property type="term" value="P:L-tryptophan catabolic process to kynurenine"/>
    <property type="evidence" value="ECO:0007669"/>
    <property type="project" value="InterPro"/>
</dbReference>
<dbReference type="STRING" id="98765.A0A2R6NSZ3"/>
<dbReference type="EMBL" id="MLYV02000861">
    <property type="protein sequence ID" value="PSR76110.1"/>
    <property type="molecule type" value="Genomic_DNA"/>
</dbReference>
<dbReference type="Pfam" id="PF04199">
    <property type="entry name" value="Cyclase"/>
    <property type="match status" value="1"/>
</dbReference>
<reference evidence="2 3" key="1">
    <citation type="submission" date="2018-02" db="EMBL/GenBank/DDBJ databases">
        <title>Genome sequence of the basidiomycete white-rot fungus Phlebia centrifuga.</title>
        <authorList>
            <person name="Granchi Z."/>
            <person name="Peng M."/>
            <person name="de Vries R.P."/>
            <person name="Hilden K."/>
            <person name="Makela M.R."/>
            <person name="Grigoriev I."/>
            <person name="Riley R."/>
        </authorList>
    </citation>
    <scope>NUCLEOTIDE SEQUENCE [LARGE SCALE GENOMIC DNA]</scope>
    <source>
        <strain evidence="2 3">FBCC195</strain>
    </source>
</reference>
<dbReference type="GO" id="GO:0004061">
    <property type="term" value="F:arylformamidase activity"/>
    <property type="evidence" value="ECO:0007669"/>
    <property type="project" value="InterPro"/>
</dbReference>
<gene>
    <name evidence="2" type="ORF">PHLCEN_2v8660</name>
</gene>
<dbReference type="OrthoDB" id="7108654at2759"/>
<dbReference type="AlphaFoldDB" id="A0A2R6NSZ3"/>
<dbReference type="PANTHER" id="PTHR31118">
    <property type="entry name" value="CYCLASE-LIKE PROTEIN 2"/>
    <property type="match status" value="1"/>
</dbReference>
<evidence type="ECO:0008006" key="4">
    <source>
        <dbReference type="Google" id="ProtNLM"/>
    </source>
</evidence>
<comment type="caution">
    <text evidence="2">The sequence shown here is derived from an EMBL/GenBank/DDBJ whole genome shotgun (WGS) entry which is preliminary data.</text>
</comment>
<dbReference type="InterPro" id="IPR007325">
    <property type="entry name" value="KFase/CYL"/>
</dbReference>
<accession>A0A2R6NSZ3</accession>
<proteinExistence type="inferred from homology"/>